<dbReference type="EMBL" id="CP115612">
    <property type="protein sequence ID" value="WBW73472.1"/>
    <property type="molecule type" value="Genomic_DNA"/>
</dbReference>
<feature type="binding site" evidence="4">
    <location>
        <position position="156"/>
    </location>
    <ligand>
        <name>CoA</name>
        <dbReference type="ChEBI" id="CHEBI:57287"/>
    </ligand>
</feature>
<feature type="binding site" evidence="4">
    <location>
        <position position="259"/>
    </location>
    <ligand>
        <name>CoA</name>
        <dbReference type="ChEBI" id="CHEBI:57287"/>
    </ligand>
</feature>
<dbReference type="NCBIfam" id="TIGR01833">
    <property type="entry name" value="HMG-CoA-S_euk"/>
    <property type="match status" value="1"/>
</dbReference>
<evidence type="ECO:0000256" key="5">
    <source>
        <dbReference type="RuleBase" id="RU364071"/>
    </source>
</evidence>
<dbReference type="PANTHER" id="PTHR43323">
    <property type="entry name" value="3-HYDROXY-3-METHYLGLUTARYL COENZYME A SYNTHASE"/>
    <property type="match status" value="1"/>
</dbReference>
<evidence type="ECO:0000256" key="4">
    <source>
        <dbReference type="PIRSR" id="PIRSR610122-2"/>
    </source>
</evidence>
<dbReference type="RefSeq" id="XP_056037715.1">
    <property type="nucleotide sequence ID" value="XM_056182428.1"/>
</dbReference>
<reference evidence="8 9" key="1">
    <citation type="journal article" date="2023" name="G3 (Bethesda)">
        <title>A high-quality reference genome for the fission yeast Schizosaccharomyces osmophilus.</title>
        <authorList>
            <person name="Jia G.S."/>
            <person name="Zhang W.C."/>
            <person name="Liang Y."/>
            <person name="Liu X.H."/>
            <person name="Rhind N."/>
            <person name="Pidoux A."/>
            <person name="Brysch-Herzberg M."/>
            <person name="Du L.L."/>
        </authorList>
    </citation>
    <scope>NUCLEOTIDE SEQUENCE [LARGE SCALE GENOMIC DNA]</scope>
    <source>
        <strain evidence="8 9">CBS 15793</strain>
    </source>
</reference>
<comment type="similarity">
    <text evidence="1 5">Belongs to the thiolase-like superfamily. HMG-CoA synthase family.</text>
</comment>
<comment type="function">
    <text evidence="5">Catalyzes the condensation of acetyl-CoA with acetoacetyl-CoA to form HMG-CoA.</text>
</comment>
<dbReference type="InterPro" id="IPR013528">
    <property type="entry name" value="HMG_CoA_synth_N"/>
</dbReference>
<keyword evidence="9" id="KW-1185">Reference proteome</keyword>
<feature type="active site" description="Acyl-thioester intermediate" evidence="3">
    <location>
        <position position="118"/>
    </location>
</feature>
<dbReference type="EC" id="2.3.3.10" evidence="5"/>
<dbReference type="GO" id="GO:0006696">
    <property type="term" value="P:ergosterol biosynthetic process"/>
    <property type="evidence" value="ECO:0007669"/>
    <property type="project" value="TreeGrafter"/>
</dbReference>
<evidence type="ECO:0000313" key="8">
    <source>
        <dbReference type="EMBL" id="WBW73472.1"/>
    </source>
</evidence>
<feature type="binding site" evidence="4">
    <location>
        <position position="210"/>
    </location>
    <ligand>
        <name>CoA</name>
        <dbReference type="ChEBI" id="CHEBI:57287"/>
    </ligand>
</feature>
<dbReference type="Proteomes" id="UP001212411">
    <property type="component" value="Chromosome 2"/>
</dbReference>
<feature type="binding site" evidence="4">
    <location>
        <position position="255"/>
    </location>
    <ligand>
        <name>CoA</name>
        <dbReference type="ChEBI" id="CHEBI:57287"/>
    </ligand>
</feature>
<dbReference type="FunFam" id="3.40.47.10:FF:000008">
    <property type="entry name" value="3-hydroxy-3-methylglutaryl coenzyme A synthase"/>
    <property type="match status" value="1"/>
</dbReference>
<dbReference type="AlphaFoldDB" id="A0AAF0AWD0"/>
<gene>
    <name evidence="8" type="primary">hcs1</name>
    <name evidence="8" type="ORF">SOMG_03639</name>
</gene>
<proteinExistence type="inferred from homology"/>
<feature type="domain" description="Hydroxymethylglutaryl-coenzyme A synthase C-terminal" evidence="7">
    <location>
        <begin position="176"/>
        <end position="446"/>
    </location>
</feature>
<keyword evidence="2 5" id="KW-0808">Transferase</keyword>
<dbReference type="KEGG" id="som:SOMG_03639"/>
<dbReference type="Pfam" id="PF01154">
    <property type="entry name" value="HMG_CoA_synt_N"/>
    <property type="match status" value="1"/>
</dbReference>
<dbReference type="InterPro" id="IPR000590">
    <property type="entry name" value="HMG_CoA_synt_AS"/>
</dbReference>
<dbReference type="GO" id="GO:0004421">
    <property type="term" value="F:hydroxymethylglutaryl-CoA synthase activity"/>
    <property type="evidence" value="ECO:0007669"/>
    <property type="project" value="UniProtKB-EC"/>
</dbReference>
<name>A0AAF0AWD0_9SCHI</name>
<comment type="catalytic activity">
    <reaction evidence="5">
        <text>acetoacetyl-CoA + acetyl-CoA + H2O = (3S)-3-hydroxy-3-methylglutaryl-CoA + CoA + H(+)</text>
        <dbReference type="Rhea" id="RHEA:10188"/>
        <dbReference type="ChEBI" id="CHEBI:15377"/>
        <dbReference type="ChEBI" id="CHEBI:15378"/>
        <dbReference type="ChEBI" id="CHEBI:43074"/>
        <dbReference type="ChEBI" id="CHEBI:57286"/>
        <dbReference type="ChEBI" id="CHEBI:57287"/>
        <dbReference type="ChEBI" id="CHEBI:57288"/>
        <dbReference type="EC" id="2.3.3.10"/>
    </reaction>
</comment>
<dbReference type="PROSITE" id="PS01226">
    <property type="entry name" value="HMG_COA_SYNTHASE"/>
    <property type="match status" value="1"/>
</dbReference>
<dbReference type="Gene3D" id="3.40.47.10">
    <property type="match status" value="1"/>
</dbReference>
<dbReference type="GO" id="GO:0010142">
    <property type="term" value="P:farnesyl diphosphate biosynthetic process, mevalonate pathway"/>
    <property type="evidence" value="ECO:0007669"/>
    <property type="project" value="InterPro"/>
</dbReference>
<dbReference type="InterPro" id="IPR013746">
    <property type="entry name" value="HMG_CoA_synt_C_dom"/>
</dbReference>
<evidence type="ECO:0000256" key="2">
    <source>
        <dbReference type="ARBA" id="ARBA00022679"/>
    </source>
</evidence>
<accession>A0AAF0AWD0</accession>
<dbReference type="InterPro" id="IPR010122">
    <property type="entry name" value="HMG_CoA_synthase_euk"/>
</dbReference>
<feature type="active site" description="Proton donor/acceptor" evidence="3">
    <location>
        <position position="86"/>
    </location>
</feature>
<protein>
    <recommendedName>
        <fullName evidence="5">Hydroxymethylglutaryl-CoA synthase</fullName>
        <shortName evidence="5">HMG-CoA synthase</shortName>
        <ecNumber evidence="5">2.3.3.10</ecNumber>
    </recommendedName>
    <alternativeName>
        <fullName evidence="5">3-hydroxy-3-methylglutaryl coenzyme A synthase</fullName>
    </alternativeName>
</protein>
<dbReference type="PANTHER" id="PTHR43323:SF2">
    <property type="entry name" value="HYDROXYMETHYLGLUTARYL-COA SYNTHASE"/>
    <property type="match status" value="1"/>
</dbReference>
<evidence type="ECO:0000259" key="7">
    <source>
        <dbReference type="Pfam" id="PF08540"/>
    </source>
</evidence>
<dbReference type="GeneID" id="80877117"/>
<organism evidence="8 9">
    <name type="scientific">Schizosaccharomyces osmophilus</name>
    <dbReference type="NCBI Taxonomy" id="2545709"/>
    <lineage>
        <taxon>Eukaryota</taxon>
        <taxon>Fungi</taxon>
        <taxon>Dikarya</taxon>
        <taxon>Ascomycota</taxon>
        <taxon>Taphrinomycotina</taxon>
        <taxon>Schizosaccharomycetes</taxon>
        <taxon>Schizosaccharomycetales</taxon>
        <taxon>Schizosaccharomycetaceae</taxon>
        <taxon>Schizosaccharomyces</taxon>
    </lineage>
</organism>
<dbReference type="GO" id="GO:0006084">
    <property type="term" value="P:acetyl-CoA metabolic process"/>
    <property type="evidence" value="ECO:0007669"/>
    <property type="project" value="InterPro"/>
</dbReference>
<dbReference type="CDD" id="cd00827">
    <property type="entry name" value="init_cond_enzymes"/>
    <property type="match status" value="1"/>
</dbReference>
<sequence>MSFDRKDIGIKGLFLYTPNQYVGQSALEEHDGVSAGKYTIGLGLNKMAFVDDREDIYSFALTALSQLIQKYQIDVNNIGRLEVGTETLIDKSKSVKSVLMQLLGENSNVEGIDCVNACYGGVNALFNTVDWIESSAWDGRDAIVVAGDIALYDKGNARPTGGAGCVALLVGPNAPIVLEPGLRGTHMEHAYDFYKPDLTSEYPYVDGHFSLECYVRALDKAYAAYNVRDAAKNGKSKGLGIDRFDYCVFHAPTCKQVQKAYARLLYTDYADQPGVAELDSVRELLNTLPAAKTLTDKTLEKTLMAITKERYNQRVHSSIYAPTNCGNMYTASVFSCLTSLLSRVPAAELQGKRVGAYSYGSGLASSFFSLAIKGDVSNIAHKANFVNDVESRHSMTPVEYENAIELRHQAHLKKNFTPQGNVDRLRSGTYYLTGIDDMFRRSYEVKH</sequence>
<evidence type="ECO:0000256" key="3">
    <source>
        <dbReference type="PIRSR" id="PIRSR610122-1"/>
    </source>
</evidence>
<evidence type="ECO:0000313" key="9">
    <source>
        <dbReference type="Proteomes" id="UP001212411"/>
    </source>
</evidence>
<dbReference type="InterPro" id="IPR016039">
    <property type="entry name" value="Thiolase-like"/>
</dbReference>
<feature type="active site" description="Proton donor/acceptor" evidence="3">
    <location>
        <position position="250"/>
    </location>
</feature>
<dbReference type="Pfam" id="PF08540">
    <property type="entry name" value="HMG_CoA_synt_C"/>
    <property type="match status" value="1"/>
</dbReference>
<feature type="domain" description="Hydroxymethylglutaryl-coenzyme A synthase N-terminal" evidence="6">
    <location>
        <begin position="6"/>
        <end position="175"/>
    </location>
</feature>
<evidence type="ECO:0000256" key="1">
    <source>
        <dbReference type="ARBA" id="ARBA00007061"/>
    </source>
</evidence>
<dbReference type="SUPFAM" id="SSF53901">
    <property type="entry name" value="Thiolase-like"/>
    <property type="match status" value="2"/>
</dbReference>
<evidence type="ECO:0000259" key="6">
    <source>
        <dbReference type="Pfam" id="PF01154"/>
    </source>
</evidence>